<keyword evidence="22" id="KW-1185">Reference proteome</keyword>
<feature type="transmembrane region" description="Helical" evidence="18">
    <location>
        <begin position="248"/>
        <end position="269"/>
    </location>
</feature>
<comment type="caution">
    <text evidence="21">The sequence shown here is derived from an EMBL/GenBank/DDBJ whole genome shotgun (WGS) entry which is preliminary data.</text>
</comment>
<dbReference type="InterPro" id="IPR036719">
    <property type="entry name" value="Neuro-gated_channel_TM_sf"/>
</dbReference>
<evidence type="ECO:0000256" key="10">
    <source>
        <dbReference type="ARBA" id="ARBA00023257"/>
    </source>
</evidence>
<evidence type="ECO:0000256" key="15">
    <source>
        <dbReference type="ARBA" id="ARBA00036239"/>
    </source>
</evidence>
<gene>
    <name evidence="21" type="ORF">QQF64_024198</name>
</gene>
<feature type="domain" description="Neurotransmitter-gated ion-channel transmembrane" evidence="20">
    <location>
        <begin position="93"/>
        <end position="181"/>
    </location>
</feature>
<dbReference type="Gene3D" id="2.70.170.10">
    <property type="entry name" value="Neurotransmitter-gated ion-channel ligand-binding domain"/>
    <property type="match status" value="1"/>
</dbReference>
<evidence type="ECO:0000256" key="1">
    <source>
        <dbReference type="ARBA" id="ARBA00022448"/>
    </source>
</evidence>
<keyword evidence="3 18" id="KW-0812">Transmembrane</keyword>
<dbReference type="CDD" id="cd19063">
    <property type="entry name" value="LGIC_TM_5-HT3"/>
    <property type="match status" value="1"/>
</dbReference>
<comment type="catalytic activity">
    <reaction evidence="14">
        <text>K(+)(in) = K(+)(out)</text>
        <dbReference type="Rhea" id="RHEA:29463"/>
        <dbReference type="ChEBI" id="CHEBI:29103"/>
    </reaction>
</comment>
<evidence type="ECO:0000256" key="16">
    <source>
        <dbReference type="ARBA" id="ARBA00036634"/>
    </source>
</evidence>
<keyword evidence="5 18" id="KW-1133">Transmembrane helix</keyword>
<dbReference type="InterPro" id="IPR049944">
    <property type="entry name" value="LGIC_TM_5-HT3"/>
</dbReference>
<evidence type="ECO:0000259" key="20">
    <source>
        <dbReference type="Pfam" id="PF02932"/>
    </source>
</evidence>
<accession>A0ABR3NLS0</accession>
<dbReference type="EMBL" id="JAYMGO010000003">
    <property type="protein sequence ID" value="KAL1277525.1"/>
    <property type="molecule type" value="Genomic_DNA"/>
</dbReference>
<evidence type="ECO:0000256" key="14">
    <source>
        <dbReference type="ARBA" id="ARBA00034430"/>
    </source>
</evidence>
<evidence type="ECO:0000256" key="4">
    <source>
        <dbReference type="ARBA" id="ARBA00022729"/>
    </source>
</evidence>
<dbReference type="Pfam" id="PF02931">
    <property type="entry name" value="Neur_chan_LBD"/>
    <property type="match status" value="1"/>
</dbReference>
<feature type="transmembrane region" description="Helical" evidence="18">
    <location>
        <begin position="116"/>
        <end position="134"/>
    </location>
</feature>
<dbReference type="Proteomes" id="UP001558613">
    <property type="component" value="Unassembled WGS sequence"/>
</dbReference>
<keyword evidence="7" id="KW-0406">Ion transport</keyword>
<keyword evidence="12" id="KW-0407">Ion channel</keyword>
<evidence type="ECO:0000256" key="9">
    <source>
        <dbReference type="ARBA" id="ARBA00023170"/>
    </source>
</evidence>
<feature type="domain" description="Neurotransmitter-gated ion-channel ligand-binding" evidence="19">
    <location>
        <begin position="1"/>
        <end position="84"/>
    </location>
</feature>
<comment type="function">
    <text evidence="17">Forms serotonin (5-hydroxytryptamine/5-HT3)-activated cation-selective channel complexes, which when activated cause fast, depolarizing responses in neurons.</text>
</comment>
<dbReference type="InterPro" id="IPR006029">
    <property type="entry name" value="Neurotrans-gated_channel_TM"/>
</dbReference>
<keyword evidence="6" id="KW-0770">Synapse</keyword>
<keyword evidence="10" id="KW-0628">Postsynaptic cell membrane</keyword>
<evidence type="ECO:0008006" key="23">
    <source>
        <dbReference type="Google" id="ProtNLM"/>
    </source>
</evidence>
<dbReference type="Gene3D" id="1.20.58.390">
    <property type="entry name" value="Neurotransmitter-gated ion-channel transmembrane domain"/>
    <property type="match status" value="1"/>
</dbReference>
<comment type="catalytic activity">
    <reaction evidence="15">
        <text>Na(+)(in) = Na(+)(out)</text>
        <dbReference type="Rhea" id="RHEA:34963"/>
        <dbReference type="ChEBI" id="CHEBI:29101"/>
    </reaction>
</comment>
<keyword evidence="9" id="KW-0675">Receptor</keyword>
<evidence type="ECO:0000256" key="17">
    <source>
        <dbReference type="ARBA" id="ARBA00037540"/>
    </source>
</evidence>
<sequence>MDLYRFPFDIQSCNITLQSSAYSVDELKIDSLTDSEWVTHESKDTFQAQGEWELLNINMINSNYTFFWSDNNQLIYQITIKRRPLLYLVNFMLPIFFFVVLDVMSFFINTNEADKLSFKITLLLSISVMLLILNDTLPSTADKIPLIGVYCSVIFSLIGISILETILVNFLKAKGAERRSITSVETTSVVSDRGGGVRDLQSPPVNDEQMYTLDILKQILFECQATNQQNQQEKTPLCWTRVARIIDVAFLVLYIFTIVVFLCVLGKVWEVY</sequence>
<evidence type="ECO:0000256" key="12">
    <source>
        <dbReference type="ARBA" id="ARBA00023303"/>
    </source>
</evidence>
<dbReference type="Pfam" id="PF02932">
    <property type="entry name" value="Neur_chan_memb"/>
    <property type="match status" value="1"/>
</dbReference>
<proteinExistence type="predicted"/>
<evidence type="ECO:0000256" key="18">
    <source>
        <dbReference type="SAM" id="Phobius"/>
    </source>
</evidence>
<keyword evidence="11" id="KW-1071">Ligand-gated ion channel</keyword>
<keyword evidence="2" id="KW-1003">Cell membrane</keyword>
<evidence type="ECO:0000256" key="7">
    <source>
        <dbReference type="ARBA" id="ARBA00023065"/>
    </source>
</evidence>
<dbReference type="PANTHER" id="PTHR18945">
    <property type="entry name" value="NEUROTRANSMITTER GATED ION CHANNEL"/>
    <property type="match status" value="1"/>
</dbReference>
<evidence type="ECO:0000256" key="13">
    <source>
        <dbReference type="ARBA" id="ARBA00034104"/>
    </source>
</evidence>
<keyword evidence="4" id="KW-0732">Signal</keyword>
<evidence type="ECO:0000259" key="19">
    <source>
        <dbReference type="Pfam" id="PF02931"/>
    </source>
</evidence>
<dbReference type="SUPFAM" id="SSF63712">
    <property type="entry name" value="Nicotinic receptor ligand binding domain-like"/>
    <property type="match status" value="1"/>
</dbReference>
<comment type="subcellular location">
    <subcellularLocation>
        <location evidence="13">Postsynaptic cell membrane</location>
        <topology evidence="13">Multi-pass membrane protein</topology>
    </subcellularLocation>
</comment>
<reference evidence="21 22" key="1">
    <citation type="submission" date="2023-09" db="EMBL/GenBank/DDBJ databases">
        <authorList>
            <person name="Wang M."/>
        </authorList>
    </citation>
    <scope>NUCLEOTIDE SEQUENCE [LARGE SCALE GENOMIC DNA]</scope>
    <source>
        <strain evidence="21">GT-2023</strain>
        <tissue evidence="21">Liver</tissue>
    </source>
</reference>
<dbReference type="SUPFAM" id="SSF90112">
    <property type="entry name" value="Neurotransmitter-gated ion-channel transmembrane pore"/>
    <property type="match status" value="1"/>
</dbReference>
<evidence type="ECO:0000256" key="2">
    <source>
        <dbReference type="ARBA" id="ARBA00022475"/>
    </source>
</evidence>
<evidence type="ECO:0000256" key="6">
    <source>
        <dbReference type="ARBA" id="ARBA00023018"/>
    </source>
</evidence>
<dbReference type="InterPro" id="IPR036734">
    <property type="entry name" value="Neur_chan_lig-bd_sf"/>
</dbReference>
<organism evidence="21 22">
    <name type="scientific">Cirrhinus molitorella</name>
    <name type="common">mud carp</name>
    <dbReference type="NCBI Taxonomy" id="172907"/>
    <lineage>
        <taxon>Eukaryota</taxon>
        <taxon>Metazoa</taxon>
        <taxon>Chordata</taxon>
        <taxon>Craniata</taxon>
        <taxon>Vertebrata</taxon>
        <taxon>Euteleostomi</taxon>
        <taxon>Actinopterygii</taxon>
        <taxon>Neopterygii</taxon>
        <taxon>Teleostei</taxon>
        <taxon>Ostariophysi</taxon>
        <taxon>Cypriniformes</taxon>
        <taxon>Cyprinidae</taxon>
        <taxon>Labeoninae</taxon>
        <taxon>Labeonini</taxon>
        <taxon>Cirrhinus</taxon>
    </lineage>
</organism>
<dbReference type="InterPro" id="IPR006202">
    <property type="entry name" value="Neur_chan_lig-bd"/>
</dbReference>
<evidence type="ECO:0000256" key="3">
    <source>
        <dbReference type="ARBA" id="ARBA00022692"/>
    </source>
</evidence>
<dbReference type="InterPro" id="IPR006201">
    <property type="entry name" value="Neur_channel"/>
</dbReference>
<keyword evidence="8 18" id="KW-0472">Membrane</keyword>
<feature type="transmembrane region" description="Helical" evidence="18">
    <location>
        <begin position="146"/>
        <end position="171"/>
    </location>
</feature>
<name>A0ABR3NLS0_9TELE</name>
<dbReference type="InterPro" id="IPR038050">
    <property type="entry name" value="Neuro_actylchol_rec"/>
</dbReference>
<keyword evidence="1" id="KW-0813">Transport</keyword>
<protein>
    <recommendedName>
        <fullName evidence="23">5-hydroxytryptamine receptor 3A</fullName>
    </recommendedName>
</protein>
<evidence type="ECO:0000313" key="22">
    <source>
        <dbReference type="Proteomes" id="UP001558613"/>
    </source>
</evidence>
<evidence type="ECO:0000313" key="21">
    <source>
        <dbReference type="EMBL" id="KAL1277525.1"/>
    </source>
</evidence>
<comment type="catalytic activity">
    <reaction evidence="16">
        <text>Ca(2+)(in) = Ca(2+)(out)</text>
        <dbReference type="Rhea" id="RHEA:29671"/>
        <dbReference type="ChEBI" id="CHEBI:29108"/>
    </reaction>
</comment>
<evidence type="ECO:0000256" key="8">
    <source>
        <dbReference type="ARBA" id="ARBA00023136"/>
    </source>
</evidence>
<evidence type="ECO:0000256" key="11">
    <source>
        <dbReference type="ARBA" id="ARBA00023286"/>
    </source>
</evidence>
<evidence type="ECO:0000256" key="5">
    <source>
        <dbReference type="ARBA" id="ARBA00022989"/>
    </source>
</evidence>
<feature type="transmembrane region" description="Helical" evidence="18">
    <location>
        <begin position="85"/>
        <end position="104"/>
    </location>
</feature>